<keyword evidence="2 4" id="KW-0479">Metal-binding</keyword>
<evidence type="ECO:0000256" key="2">
    <source>
        <dbReference type="ARBA" id="ARBA00022723"/>
    </source>
</evidence>
<dbReference type="InterPro" id="IPR051459">
    <property type="entry name" value="Cytochrome_c-type_DH"/>
</dbReference>
<dbReference type="PANTHER" id="PTHR35008">
    <property type="entry name" value="BLL4482 PROTEIN-RELATED"/>
    <property type="match status" value="1"/>
</dbReference>
<dbReference type="InterPro" id="IPR009056">
    <property type="entry name" value="Cyt_c-like_dom"/>
</dbReference>
<name>A0A6I2MMW2_9FLAO</name>
<evidence type="ECO:0000256" key="1">
    <source>
        <dbReference type="ARBA" id="ARBA00022617"/>
    </source>
</evidence>
<protein>
    <submittedName>
        <fullName evidence="6">C-type cytochrome</fullName>
    </submittedName>
</protein>
<dbReference type="Gene3D" id="1.10.760.10">
    <property type="entry name" value="Cytochrome c-like domain"/>
    <property type="match status" value="1"/>
</dbReference>
<dbReference type="OrthoDB" id="9811395at2"/>
<reference evidence="6 7" key="1">
    <citation type="submission" date="2019-11" db="EMBL/GenBank/DDBJ databases">
        <title>Maribacter lutea sp. nov., a marine bacterium isolated from intertidal sand.</title>
        <authorList>
            <person name="Liu A."/>
        </authorList>
    </citation>
    <scope>NUCLEOTIDE SEQUENCE [LARGE SCALE GENOMIC DNA]</scope>
    <source>
        <strain evidence="6 7">RZ05</strain>
    </source>
</reference>
<dbReference type="InterPro" id="IPR036909">
    <property type="entry name" value="Cyt_c-like_dom_sf"/>
</dbReference>
<dbReference type="GO" id="GO:0046872">
    <property type="term" value="F:metal ion binding"/>
    <property type="evidence" value="ECO:0007669"/>
    <property type="project" value="UniProtKB-KW"/>
</dbReference>
<proteinExistence type="predicted"/>
<evidence type="ECO:0000313" key="7">
    <source>
        <dbReference type="Proteomes" id="UP000443153"/>
    </source>
</evidence>
<feature type="domain" description="Cytochrome c" evidence="5">
    <location>
        <begin position="1"/>
        <end position="87"/>
    </location>
</feature>
<organism evidence="6 7">
    <name type="scientific">Maribacter luteus</name>
    <dbReference type="NCBI Taxonomy" id="2594478"/>
    <lineage>
        <taxon>Bacteria</taxon>
        <taxon>Pseudomonadati</taxon>
        <taxon>Bacteroidota</taxon>
        <taxon>Flavobacteriia</taxon>
        <taxon>Flavobacteriales</taxon>
        <taxon>Flavobacteriaceae</taxon>
        <taxon>Maribacter</taxon>
    </lineage>
</organism>
<keyword evidence="7" id="KW-1185">Reference proteome</keyword>
<keyword evidence="1 4" id="KW-0349">Heme</keyword>
<dbReference type="AlphaFoldDB" id="A0A6I2MMW2"/>
<evidence type="ECO:0000256" key="4">
    <source>
        <dbReference type="PROSITE-ProRule" id="PRU00433"/>
    </source>
</evidence>
<comment type="caution">
    <text evidence="6">The sequence shown here is derived from an EMBL/GenBank/DDBJ whole genome shotgun (WGS) entry which is preliminary data.</text>
</comment>
<dbReference type="Pfam" id="PF00034">
    <property type="entry name" value="Cytochrom_C"/>
    <property type="match status" value="1"/>
</dbReference>
<dbReference type="PROSITE" id="PS51007">
    <property type="entry name" value="CYTC"/>
    <property type="match status" value="1"/>
</dbReference>
<dbReference type="SUPFAM" id="SSF46626">
    <property type="entry name" value="Cytochrome c"/>
    <property type="match status" value="1"/>
</dbReference>
<evidence type="ECO:0000259" key="5">
    <source>
        <dbReference type="PROSITE" id="PS51007"/>
    </source>
</evidence>
<dbReference type="GO" id="GO:0009055">
    <property type="term" value="F:electron transfer activity"/>
    <property type="evidence" value="ECO:0007669"/>
    <property type="project" value="InterPro"/>
</dbReference>
<dbReference type="GO" id="GO:0020037">
    <property type="term" value="F:heme binding"/>
    <property type="evidence" value="ECO:0007669"/>
    <property type="project" value="InterPro"/>
</dbReference>
<evidence type="ECO:0000313" key="6">
    <source>
        <dbReference type="EMBL" id="MRX63805.1"/>
    </source>
</evidence>
<gene>
    <name evidence="6" type="ORF">GJ691_06455</name>
</gene>
<accession>A0A6I2MMW2</accession>
<sequence length="105" mass="11571">MVRGSEIYNDFCVACHMPAGEGIPFVFPPLAKSDYLKQQRTASIKGVKFGQEGELIVNGETYNNTMAPMGLDDGEIADVMNYIMNSWGNSTNEMVTIKEVEAITE</sequence>
<dbReference type="EMBL" id="WKJH01000003">
    <property type="protein sequence ID" value="MRX63805.1"/>
    <property type="molecule type" value="Genomic_DNA"/>
</dbReference>
<keyword evidence="3 4" id="KW-0408">Iron</keyword>
<dbReference type="PANTHER" id="PTHR35008:SF8">
    <property type="entry name" value="ALCOHOL DEHYDROGENASE CYTOCHROME C SUBUNIT"/>
    <property type="match status" value="1"/>
</dbReference>
<dbReference type="Proteomes" id="UP000443153">
    <property type="component" value="Unassembled WGS sequence"/>
</dbReference>
<evidence type="ECO:0000256" key="3">
    <source>
        <dbReference type="ARBA" id="ARBA00023004"/>
    </source>
</evidence>